<sequence length="128" mass="13511">MSVRLSRPPRTVLRSRASGAVISTVSATAIAVVINIWTTNWTWPAGAGLGTLLLIQALVEWSRARATEDGPSSSSPSRRRVVQHFADISDSSITAARGLGEGGDVEVRQSLGEVSRSTVIGLDGNNNQ</sequence>
<dbReference type="Proteomes" id="UP000031523">
    <property type="component" value="Chromosome"/>
</dbReference>
<keyword evidence="1" id="KW-0812">Transmembrane</keyword>
<evidence type="ECO:0000313" key="2">
    <source>
        <dbReference type="EMBL" id="AJE83347.1"/>
    </source>
</evidence>
<feature type="transmembrane region" description="Helical" evidence="1">
    <location>
        <begin position="20"/>
        <end position="37"/>
    </location>
</feature>
<reference evidence="2 3" key="1">
    <citation type="submission" date="2015-01" db="EMBL/GenBank/DDBJ databases">
        <title>Enhanced salinomycin production by adjusting the supply of polyketide extender units in Streptomyce albus DSM 41398.</title>
        <authorList>
            <person name="Lu C."/>
        </authorList>
    </citation>
    <scope>NUCLEOTIDE SEQUENCE [LARGE SCALE GENOMIC DNA]</scope>
    <source>
        <strain evidence="3">ATCC 21838 / DSM 41398 / FERM P-419 / JCM 4703 / NBRC 107858</strain>
    </source>
</reference>
<gene>
    <name evidence="2" type="ORF">SLNWT_2971</name>
</gene>
<keyword evidence="3" id="KW-1185">Reference proteome</keyword>
<proteinExistence type="predicted"/>
<accession>A0A0B5EZ84</accession>
<dbReference type="KEGG" id="sals:SLNWT_2971"/>
<dbReference type="EMBL" id="CP010519">
    <property type="protein sequence ID" value="AJE83347.1"/>
    <property type="molecule type" value="Genomic_DNA"/>
</dbReference>
<organism evidence="2 3">
    <name type="scientific">Streptomyces albus (strain ATCC 21838 / DSM 41398 / FERM P-419 / JCM 4703 / NBRC 107858)</name>
    <dbReference type="NCBI Taxonomy" id="1081613"/>
    <lineage>
        <taxon>Bacteria</taxon>
        <taxon>Bacillati</taxon>
        <taxon>Actinomycetota</taxon>
        <taxon>Actinomycetes</taxon>
        <taxon>Kitasatosporales</taxon>
        <taxon>Streptomycetaceae</taxon>
        <taxon>Streptomyces</taxon>
    </lineage>
</organism>
<evidence type="ECO:0000313" key="3">
    <source>
        <dbReference type="Proteomes" id="UP000031523"/>
    </source>
</evidence>
<protein>
    <submittedName>
        <fullName evidence="2">Uncharacterized protein</fullName>
    </submittedName>
</protein>
<dbReference type="AlphaFoldDB" id="A0A0B5EZ84"/>
<keyword evidence="1" id="KW-0472">Membrane</keyword>
<keyword evidence="1" id="KW-1133">Transmembrane helix</keyword>
<name>A0A0B5EZ84_STRA4</name>
<evidence type="ECO:0000256" key="1">
    <source>
        <dbReference type="SAM" id="Phobius"/>
    </source>
</evidence>